<dbReference type="InterPro" id="IPR036259">
    <property type="entry name" value="MFS_trans_sf"/>
</dbReference>
<keyword evidence="10" id="KW-1185">Reference proteome</keyword>
<accession>A0A812ECB7</accession>
<evidence type="ECO:0000313" key="10">
    <source>
        <dbReference type="Proteomes" id="UP000597762"/>
    </source>
</evidence>
<dbReference type="InterPro" id="IPR002259">
    <property type="entry name" value="Eqnu_transpt"/>
</dbReference>
<feature type="transmembrane region" description="Helical" evidence="8">
    <location>
        <begin position="485"/>
        <end position="503"/>
    </location>
</feature>
<dbReference type="PRINTS" id="PR01130">
    <property type="entry name" value="DERENTRNSPRT"/>
</dbReference>
<evidence type="ECO:0000256" key="3">
    <source>
        <dbReference type="ARBA" id="ARBA00022448"/>
    </source>
</evidence>
<feature type="transmembrane region" description="Helical" evidence="8">
    <location>
        <begin position="207"/>
        <end position="230"/>
    </location>
</feature>
<dbReference type="GO" id="GO:0005886">
    <property type="term" value="C:plasma membrane"/>
    <property type="evidence" value="ECO:0007669"/>
    <property type="project" value="TreeGrafter"/>
</dbReference>
<comment type="caution">
    <text evidence="9">The sequence shown here is derived from an EMBL/GenBank/DDBJ whole genome shotgun (WGS) entry which is preliminary data.</text>
</comment>
<keyword evidence="6 8" id="KW-0472">Membrane</keyword>
<feature type="transmembrane region" description="Helical" evidence="8">
    <location>
        <begin position="375"/>
        <end position="395"/>
    </location>
</feature>
<feature type="transmembrane region" description="Helical" evidence="8">
    <location>
        <begin position="179"/>
        <end position="201"/>
    </location>
</feature>
<keyword evidence="3" id="KW-0813">Transport</keyword>
<gene>
    <name evidence="9" type="ORF">SPHA_68276</name>
</gene>
<keyword evidence="4 8" id="KW-0812">Transmembrane</keyword>
<evidence type="ECO:0000256" key="6">
    <source>
        <dbReference type="ARBA" id="ARBA00023136"/>
    </source>
</evidence>
<feature type="region of interest" description="Disordered" evidence="7">
    <location>
        <begin position="1"/>
        <end position="52"/>
    </location>
</feature>
<dbReference type="Proteomes" id="UP000597762">
    <property type="component" value="Unassembled WGS sequence"/>
</dbReference>
<evidence type="ECO:0000313" key="9">
    <source>
        <dbReference type="EMBL" id="CAE1317753.1"/>
    </source>
</evidence>
<reference evidence="9" key="1">
    <citation type="submission" date="2021-01" db="EMBL/GenBank/DDBJ databases">
        <authorList>
            <person name="Li R."/>
            <person name="Bekaert M."/>
        </authorList>
    </citation>
    <scope>NUCLEOTIDE SEQUENCE</scope>
    <source>
        <strain evidence="9">Farmed</strain>
    </source>
</reference>
<dbReference type="AlphaFoldDB" id="A0A812ECB7"/>
<evidence type="ECO:0000256" key="8">
    <source>
        <dbReference type="SAM" id="Phobius"/>
    </source>
</evidence>
<dbReference type="OrthoDB" id="1856718at2759"/>
<dbReference type="Gene3D" id="1.20.1250.20">
    <property type="entry name" value="MFS general substrate transporter like domains"/>
    <property type="match status" value="1"/>
</dbReference>
<dbReference type="GO" id="GO:0005337">
    <property type="term" value="F:nucleoside transmembrane transporter activity"/>
    <property type="evidence" value="ECO:0007669"/>
    <property type="project" value="InterPro"/>
</dbReference>
<feature type="transmembrane region" description="Helical" evidence="8">
    <location>
        <begin position="402"/>
        <end position="421"/>
    </location>
</feature>
<dbReference type="PANTHER" id="PTHR10332">
    <property type="entry name" value="EQUILIBRATIVE NUCLEOSIDE TRANSPORTER"/>
    <property type="match status" value="1"/>
</dbReference>
<organism evidence="9 10">
    <name type="scientific">Acanthosepion pharaonis</name>
    <name type="common">Pharaoh cuttlefish</name>
    <name type="synonym">Sepia pharaonis</name>
    <dbReference type="NCBI Taxonomy" id="158019"/>
    <lineage>
        <taxon>Eukaryota</taxon>
        <taxon>Metazoa</taxon>
        <taxon>Spiralia</taxon>
        <taxon>Lophotrochozoa</taxon>
        <taxon>Mollusca</taxon>
        <taxon>Cephalopoda</taxon>
        <taxon>Coleoidea</taxon>
        <taxon>Decapodiformes</taxon>
        <taxon>Sepiida</taxon>
        <taxon>Sepiina</taxon>
        <taxon>Sepiidae</taxon>
        <taxon>Acanthosepion</taxon>
    </lineage>
</organism>
<dbReference type="PANTHER" id="PTHR10332:SF80">
    <property type="entry name" value="EQUILIBRATIVE NUCLEOSIDE TRANSPORTER 2, ISOFORM A"/>
    <property type="match status" value="1"/>
</dbReference>
<name>A0A812ECB7_ACAPH</name>
<feature type="transmembrane region" description="Helical" evidence="8">
    <location>
        <begin position="139"/>
        <end position="158"/>
    </location>
</feature>
<feature type="compositionally biased region" description="Polar residues" evidence="7">
    <location>
        <begin position="18"/>
        <end position="36"/>
    </location>
</feature>
<comment type="similarity">
    <text evidence="2">Belongs to the SLC29A/ENT transporter (TC 2.A.57) family.</text>
</comment>
<dbReference type="Pfam" id="PF01733">
    <property type="entry name" value="Nucleoside_tran"/>
    <property type="match status" value="1"/>
</dbReference>
<evidence type="ECO:0000256" key="7">
    <source>
        <dbReference type="SAM" id="MobiDB-lite"/>
    </source>
</evidence>
<feature type="transmembrane region" description="Helical" evidence="8">
    <location>
        <begin position="335"/>
        <end position="355"/>
    </location>
</feature>
<proteinExistence type="inferred from homology"/>
<feature type="transmembrane region" description="Helical" evidence="8">
    <location>
        <begin position="441"/>
        <end position="465"/>
    </location>
</feature>
<evidence type="ECO:0000256" key="5">
    <source>
        <dbReference type="ARBA" id="ARBA00022989"/>
    </source>
</evidence>
<feature type="transmembrane region" description="Helical" evidence="8">
    <location>
        <begin position="242"/>
        <end position="267"/>
    </location>
</feature>
<evidence type="ECO:0000256" key="1">
    <source>
        <dbReference type="ARBA" id="ARBA00004141"/>
    </source>
</evidence>
<protein>
    <submittedName>
        <fullName evidence="9">SLC29A1_2_3</fullName>
    </submittedName>
</protein>
<sequence length="509" mass="57977">MAGDYLEADESSDSSSEHNTTQESLISISLNGSDQNLSRHRSNSVDISEGKQEKKHKESFLIAQINVEGQLEEFPIGSREICSVNSPSDRWRCVWTMMVMLGMCSTLPYNILIVVYTYLPDTLEIYSNVTGVDTESASSFLPYLILSSKIPVILIVCVNTYFFHKNPVFFGKMVSRRPMVIMTLVMIAMSLIAQMFALVIALEWLSLFAWICMLAIIFSNVAGAVFQNSLFGMAFTLPTHYINAVLIGSNLCGMFTSLVVIIMIASAPRIRNLIIVALILILLTFLMSLLICYVIRRLPFYEHCRRKVWLKQTEMETRPLQTKDEPKFGKPHKKLCMTGLNIWLIYMVTSVNYPAIGSQVRRLSFPFSDKYWSPFWFFFIFNIFSMIGNIVSEYVPLWRHKLLWLATFSRAIVFLPFFLLCNYQPDGIENRSIPVILNNDYLFILGTVLLGLSFGYYSSVCMMYAQKNVNLEDAFSTGMLMNTMVYGGMFSGSCISLFFPLIVSHRGND</sequence>
<feature type="transmembrane region" description="Helical" evidence="8">
    <location>
        <begin position="273"/>
        <end position="295"/>
    </location>
</feature>
<feature type="compositionally biased region" description="Acidic residues" evidence="7">
    <location>
        <begin position="1"/>
        <end position="12"/>
    </location>
</feature>
<dbReference type="SUPFAM" id="SSF103473">
    <property type="entry name" value="MFS general substrate transporter"/>
    <property type="match status" value="1"/>
</dbReference>
<evidence type="ECO:0000256" key="2">
    <source>
        <dbReference type="ARBA" id="ARBA00007965"/>
    </source>
</evidence>
<comment type="subcellular location">
    <subcellularLocation>
        <location evidence="1">Membrane</location>
        <topology evidence="1">Multi-pass membrane protein</topology>
    </subcellularLocation>
</comment>
<keyword evidence="5 8" id="KW-1133">Transmembrane helix</keyword>
<dbReference type="EMBL" id="CAHIKZ030004961">
    <property type="protein sequence ID" value="CAE1317753.1"/>
    <property type="molecule type" value="Genomic_DNA"/>
</dbReference>
<evidence type="ECO:0000256" key="4">
    <source>
        <dbReference type="ARBA" id="ARBA00022692"/>
    </source>
</evidence>
<feature type="transmembrane region" description="Helical" evidence="8">
    <location>
        <begin position="93"/>
        <end position="119"/>
    </location>
</feature>